<feature type="compositionally biased region" description="Low complexity" evidence="1">
    <location>
        <begin position="197"/>
        <end position="210"/>
    </location>
</feature>
<dbReference type="VEuPathDB" id="FungiDB:MAPG_10664"/>
<reference evidence="3" key="5">
    <citation type="submission" date="2015-06" db="UniProtKB">
        <authorList>
            <consortium name="EnsemblFungi"/>
        </authorList>
    </citation>
    <scope>IDENTIFICATION</scope>
    <source>
        <strain evidence="3">ATCC 64411</strain>
    </source>
</reference>
<evidence type="ECO:0000313" key="2">
    <source>
        <dbReference type="EMBL" id="KLU90813.1"/>
    </source>
</evidence>
<evidence type="ECO:0000256" key="1">
    <source>
        <dbReference type="SAM" id="MobiDB-lite"/>
    </source>
</evidence>
<feature type="region of interest" description="Disordered" evidence="1">
    <location>
        <begin position="123"/>
        <end position="153"/>
    </location>
</feature>
<reference evidence="4" key="2">
    <citation type="submission" date="2010-05" db="EMBL/GenBank/DDBJ databases">
        <title>The genome sequence of Magnaporthe poae strain ATCC 64411.</title>
        <authorList>
            <person name="Ma L.-J."/>
            <person name="Dead R."/>
            <person name="Young S."/>
            <person name="Zeng Q."/>
            <person name="Koehrsen M."/>
            <person name="Alvarado L."/>
            <person name="Berlin A."/>
            <person name="Chapman S.B."/>
            <person name="Chen Z."/>
            <person name="Freedman E."/>
            <person name="Gellesch M."/>
            <person name="Goldberg J."/>
            <person name="Griggs A."/>
            <person name="Gujja S."/>
            <person name="Heilman E.R."/>
            <person name="Heiman D."/>
            <person name="Hepburn T."/>
            <person name="Howarth C."/>
            <person name="Jen D."/>
            <person name="Larson L."/>
            <person name="Mehta T."/>
            <person name="Neiman D."/>
            <person name="Pearson M."/>
            <person name="Roberts A."/>
            <person name="Saif S."/>
            <person name="Shea T."/>
            <person name="Shenoy N."/>
            <person name="Sisk P."/>
            <person name="Stolte C."/>
            <person name="Sykes S."/>
            <person name="Walk T."/>
            <person name="White J."/>
            <person name="Yandava C."/>
            <person name="Haas B."/>
            <person name="Nusbaum C."/>
            <person name="Birren B."/>
        </authorList>
    </citation>
    <scope>NUCLEOTIDE SEQUENCE [LARGE SCALE GENOMIC DNA]</scope>
    <source>
        <strain evidence="4">ATCC 64411 / 73-15</strain>
    </source>
</reference>
<dbReference type="Proteomes" id="UP000011715">
    <property type="component" value="Unassembled WGS sequence"/>
</dbReference>
<evidence type="ECO:0000313" key="4">
    <source>
        <dbReference type="Proteomes" id="UP000011715"/>
    </source>
</evidence>
<reference evidence="2" key="3">
    <citation type="submission" date="2011-03" db="EMBL/GenBank/DDBJ databases">
        <title>Annotation of Magnaporthe poae ATCC 64411.</title>
        <authorList>
            <person name="Ma L.-J."/>
            <person name="Dead R."/>
            <person name="Young S.K."/>
            <person name="Zeng Q."/>
            <person name="Gargeya S."/>
            <person name="Fitzgerald M."/>
            <person name="Haas B."/>
            <person name="Abouelleil A."/>
            <person name="Alvarado L."/>
            <person name="Arachchi H.M."/>
            <person name="Berlin A."/>
            <person name="Brown A."/>
            <person name="Chapman S.B."/>
            <person name="Chen Z."/>
            <person name="Dunbar C."/>
            <person name="Freedman E."/>
            <person name="Gearin G."/>
            <person name="Gellesch M."/>
            <person name="Goldberg J."/>
            <person name="Griggs A."/>
            <person name="Gujja S."/>
            <person name="Heiman D."/>
            <person name="Howarth C."/>
            <person name="Larson L."/>
            <person name="Lui A."/>
            <person name="MacDonald P.J.P."/>
            <person name="Mehta T."/>
            <person name="Montmayeur A."/>
            <person name="Murphy C."/>
            <person name="Neiman D."/>
            <person name="Pearson M."/>
            <person name="Priest M."/>
            <person name="Roberts A."/>
            <person name="Saif S."/>
            <person name="Shea T."/>
            <person name="Shenoy N."/>
            <person name="Sisk P."/>
            <person name="Stolte C."/>
            <person name="Sykes S."/>
            <person name="Yandava C."/>
            <person name="Wortman J."/>
            <person name="Nusbaum C."/>
            <person name="Birren B."/>
        </authorList>
    </citation>
    <scope>NUCLEOTIDE SEQUENCE</scope>
    <source>
        <strain evidence="2">ATCC 64411</strain>
    </source>
</reference>
<gene>
    <name evidence="2" type="ORF">MAPG_10664</name>
</gene>
<organism evidence="3 4">
    <name type="scientific">Magnaporthiopsis poae (strain ATCC 64411 / 73-15)</name>
    <name type="common">Kentucky bluegrass fungus</name>
    <name type="synonym">Magnaporthe poae</name>
    <dbReference type="NCBI Taxonomy" id="644358"/>
    <lineage>
        <taxon>Eukaryota</taxon>
        <taxon>Fungi</taxon>
        <taxon>Dikarya</taxon>
        <taxon>Ascomycota</taxon>
        <taxon>Pezizomycotina</taxon>
        <taxon>Sordariomycetes</taxon>
        <taxon>Sordariomycetidae</taxon>
        <taxon>Magnaporthales</taxon>
        <taxon>Magnaporthaceae</taxon>
        <taxon>Magnaporthiopsis</taxon>
    </lineage>
</organism>
<dbReference type="EMBL" id="ADBL01002384">
    <property type="status" value="NOT_ANNOTATED_CDS"/>
    <property type="molecule type" value="Genomic_DNA"/>
</dbReference>
<evidence type="ECO:0000313" key="3">
    <source>
        <dbReference type="EnsemblFungi" id="MAPG_10664T0"/>
    </source>
</evidence>
<dbReference type="EnsemblFungi" id="MAPG_10664T0">
    <property type="protein sequence ID" value="MAPG_10664T0"/>
    <property type="gene ID" value="MAPG_10664"/>
</dbReference>
<reference evidence="2" key="1">
    <citation type="submission" date="2010-05" db="EMBL/GenBank/DDBJ databases">
        <title>The Genome Sequence of Magnaporthe poae strain ATCC 64411.</title>
        <authorList>
            <consortium name="The Broad Institute Genome Sequencing Platform"/>
            <consortium name="Broad Institute Genome Sequencing Center for Infectious Disease"/>
            <person name="Ma L.-J."/>
            <person name="Dead R."/>
            <person name="Young S."/>
            <person name="Zeng Q."/>
            <person name="Koehrsen M."/>
            <person name="Alvarado L."/>
            <person name="Berlin A."/>
            <person name="Chapman S.B."/>
            <person name="Chen Z."/>
            <person name="Freedman E."/>
            <person name="Gellesch M."/>
            <person name="Goldberg J."/>
            <person name="Griggs A."/>
            <person name="Gujja S."/>
            <person name="Heilman E.R."/>
            <person name="Heiman D."/>
            <person name="Hepburn T."/>
            <person name="Howarth C."/>
            <person name="Jen D."/>
            <person name="Larson L."/>
            <person name="Mehta T."/>
            <person name="Neiman D."/>
            <person name="Pearson M."/>
            <person name="Roberts A."/>
            <person name="Saif S."/>
            <person name="Shea T."/>
            <person name="Shenoy N."/>
            <person name="Sisk P."/>
            <person name="Stolte C."/>
            <person name="Sykes S."/>
            <person name="Walk T."/>
            <person name="White J."/>
            <person name="Yandava C."/>
            <person name="Haas B."/>
            <person name="Nusbaum C."/>
            <person name="Birren B."/>
        </authorList>
    </citation>
    <scope>NUCLEOTIDE SEQUENCE</scope>
    <source>
        <strain evidence="2">ATCC 64411</strain>
    </source>
</reference>
<proteinExistence type="predicted"/>
<sequence>MSVVSLRADAGETMQDVSKSFRDTSKFVQPCAAREHACDQVREPRSNRRPVTSEEIRIQELVNAATYDERTGEFPWHNYKPSTLASYTKTDAVTDPTKRPVDHRLLQLLGRFLDTMNFATGGGGKLGTGNHSTPRGAIGAPENEPPAGCDAAGQRDVEPIHERQCDVLLDQNKNEPFNLFLKSNNNDDDHNNDDNNNDGNNNDDNNNDQNKGGYTGPARWEGGARSGRWPTLRAKPCRSS</sequence>
<dbReference type="AlphaFoldDB" id="A0A0C4ED71"/>
<keyword evidence="4" id="KW-1185">Reference proteome</keyword>
<dbReference type="EMBL" id="GL876975">
    <property type="protein sequence ID" value="KLU90813.1"/>
    <property type="molecule type" value="Genomic_DNA"/>
</dbReference>
<protein>
    <submittedName>
        <fullName evidence="2 3">Uncharacterized protein</fullName>
    </submittedName>
</protein>
<name>A0A0C4ED71_MAGP6</name>
<reference evidence="3" key="4">
    <citation type="journal article" date="2015" name="G3 (Bethesda)">
        <title>Genome sequences of three phytopathogenic species of the Magnaporthaceae family of fungi.</title>
        <authorList>
            <person name="Okagaki L.H."/>
            <person name="Nunes C.C."/>
            <person name="Sailsbery J."/>
            <person name="Clay B."/>
            <person name="Brown D."/>
            <person name="John T."/>
            <person name="Oh Y."/>
            <person name="Young N."/>
            <person name="Fitzgerald M."/>
            <person name="Haas B.J."/>
            <person name="Zeng Q."/>
            <person name="Young S."/>
            <person name="Adiconis X."/>
            <person name="Fan L."/>
            <person name="Levin J.Z."/>
            <person name="Mitchell T.K."/>
            <person name="Okubara P.A."/>
            <person name="Farman M.L."/>
            <person name="Kohn L.M."/>
            <person name="Birren B."/>
            <person name="Ma L.-J."/>
            <person name="Dean R.A."/>
        </authorList>
    </citation>
    <scope>NUCLEOTIDE SEQUENCE</scope>
    <source>
        <strain evidence="3">ATCC 64411 / 73-15</strain>
    </source>
</reference>
<feature type="region of interest" description="Disordered" evidence="1">
    <location>
        <begin position="177"/>
        <end position="240"/>
    </location>
</feature>
<accession>A0A0C4ED71</accession>